<dbReference type="PANTHER" id="PTHR30634">
    <property type="entry name" value="OUTER MEMBRANE LOLAB LIPOPROTEIN INSERTION APPARATUS"/>
    <property type="match status" value="1"/>
</dbReference>
<dbReference type="SMART" id="SM00773">
    <property type="entry name" value="WGR"/>
    <property type="match status" value="1"/>
</dbReference>
<dbReference type="EMBL" id="CP137624">
    <property type="protein sequence ID" value="WPK11030.1"/>
    <property type="molecule type" value="Genomic_DNA"/>
</dbReference>
<dbReference type="CDD" id="cd07996">
    <property type="entry name" value="WGR_MMR_like"/>
    <property type="match status" value="1"/>
</dbReference>
<dbReference type="InterPro" id="IPR036930">
    <property type="entry name" value="WGR_dom_sf"/>
</dbReference>
<proteinExistence type="predicted"/>
<reference evidence="2 3" key="1">
    <citation type="submission" date="2023-09" db="EMBL/GenBank/DDBJ databases">
        <authorList>
            <person name="Page C.A."/>
            <person name="Perez-Diaz I.M."/>
        </authorList>
    </citation>
    <scope>NUCLEOTIDE SEQUENCE [LARGE SCALE GENOMIC DNA]</scope>
    <source>
        <strain evidence="2 3">Ll15</strain>
    </source>
</reference>
<dbReference type="RefSeq" id="WP_319836130.1">
    <property type="nucleotide sequence ID" value="NZ_CP137624.1"/>
</dbReference>
<dbReference type="PANTHER" id="PTHR30634:SF13">
    <property type="entry name" value="PROTEIN YEHF"/>
    <property type="match status" value="1"/>
</dbReference>
<feature type="domain" description="WGR" evidence="1">
    <location>
        <begin position="6"/>
        <end position="81"/>
    </location>
</feature>
<organism evidence="2 3">
    <name type="scientific">Lysinibacillus louembei</name>
    <dbReference type="NCBI Taxonomy" id="1470088"/>
    <lineage>
        <taxon>Bacteria</taxon>
        <taxon>Bacillati</taxon>
        <taxon>Bacillota</taxon>
        <taxon>Bacilli</taxon>
        <taxon>Bacillales</taxon>
        <taxon>Bacillaceae</taxon>
        <taxon>Lysinibacillus</taxon>
    </lineage>
</organism>
<evidence type="ECO:0000313" key="3">
    <source>
        <dbReference type="Proteomes" id="UP001322664"/>
    </source>
</evidence>
<gene>
    <name evidence="2" type="ORF">R6U77_14195</name>
</gene>
<evidence type="ECO:0000259" key="1">
    <source>
        <dbReference type="PROSITE" id="PS51977"/>
    </source>
</evidence>
<dbReference type="Gene3D" id="2.20.140.10">
    <property type="entry name" value="WGR domain"/>
    <property type="match status" value="1"/>
</dbReference>
<accession>A0ABZ0RW00</accession>
<dbReference type="Pfam" id="PF05406">
    <property type="entry name" value="WGR"/>
    <property type="match status" value="1"/>
</dbReference>
<dbReference type="SUPFAM" id="SSF142921">
    <property type="entry name" value="WGR domain-like"/>
    <property type="match status" value="1"/>
</dbReference>
<name>A0ABZ0RW00_9BACI</name>
<dbReference type="InterPro" id="IPR008893">
    <property type="entry name" value="WGR_domain"/>
</dbReference>
<protein>
    <submittedName>
        <fullName evidence="2">WGR domain-containing protein</fullName>
    </submittedName>
</protein>
<sequence length="246" mass="28358">MSPIRRAFIYQDEKSHKFWTIDYSDIAIGVHYGKSGTIGKYEVKEYASLEACEKEAKKLIANKVKKGYQEAETFDFESCFYIDTVEYGPHPKTSHPRFVAHFTEDFYYDCGDEEAPFGSDEGSDTLSEVEEMIRKKRPIAFSTLPQYIVEQLWGMQYIAVTTLDKEEVEQMKQKQEIDMQQSDMVTYSSAFAQIKITGQLDPKLKNKALLALKRFAIMYTASAFTETQQTMYEDLLAFEATVEESL</sequence>
<keyword evidence="3" id="KW-1185">Reference proteome</keyword>
<evidence type="ECO:0000313" key="2">
    <source>
        <dbReference type="EMBL" id="WPK11030.1"/>
    </source>
</evidence>
<dbReference type="InterPro" id="IPR050458">
    <property type="entry name" value="LolB"/>
</dbReference>
<dbReference type="PROSITE" id="PS51977">
    <property type="entry name" value="WGR"/>
    <property type="match status" value="1"/>
</dbReference>
<dbReference type="InterPro" id="IPR049809">
    <property type="entry name" value="YehF/YfeS-like_WGR"/>
</dbReference>
<dbReference type="Proteomes" id="UP001322664">
    <property type="component" value="Chromosome"/>
</dbReference>